<comment type="similarity">
    <text evidence="2 8">Belongs to the 4-toluene sulfonate uptake permease (TSUP) (TC 2.A.102) family.</text>
</comment>
<comment type="subcellular location">
    <subcellularLocation>
        <location evidence="1 8">Cell membrane</location>
        <topology evidence="1 8">Multi-pass membrane protein</topology>
    </subcellularLocation>
</comment>
<feature type="transmembrane region" description="Helical" evidence="8">
    <location>
        <begin position="228"/>
        <end position="249"/>
    </location>
</feature>
<evidence type="ECO:0000313" key="9">
    <source>
        <dbReference type="EMBL" id="SHF33688.1"/>
    </source>
</evidence>
<feature type="transmembrane region" description="Helical" evidence="8">
    <location>
        <begin position="30"/>
        <end position="49"/>
    </location>
</feature>
<keyword evidence="10" id="KW-1185">Reference proteome</keyword>
<gene>
    <name evidence="9" type="ORF">SAMN05444408_11524</name>
</gene>
<feature type="transmembrane region" description="Helical" evidence="8">
    <location>
        <begin position="129"/>
        <end position="152"/>
    </location>
</feature>
<evidence type="ECO:0000256" key="7">
    <source>
        <dbReference type="ARBA" id="ARBA00023136"/>
    </source>
</evidence>
<evidence type="ECO:0000256" key="6">
    <source>
        <dbReference type="ARBA" id="ARBA00022989"/>
    </source>
</evidence>
<feature type="transmembrane region" description="Helical" evidence="8">
    <location>
        <begin position="70"/>
        <end position="89"/>
    </location>
</feature>
<keyword evidence="4 8" id="KW-1003">Cell membrane</keyword>
<dbReference type="PANTHER" id="PTHR30269:SF37">
    <property type="entry name" value="MEMBRANE TRANSPORTER PROTEIN"/>
    <property type="match status" value="1"/>
</dbReference>
<dbReference type="AlphaFoldDB" id="A0A1M5ATT9"/>
<keyword evidence="3" id="KW-0813">Transport</keyword>
<dbReference type="InterPro" id="IPR052017">
    <property type="entry name" value="TSUP"/>
</dbReference>
<evidence type="ECO:0000256" key="1">
    <source>
        <dbReference type="ARBA" id="ARBA00004651"/>
    </source>
</evidence>
<organism evidence="9 10">
    <name type="scientific">Chryseobacterium takakiae</name>
    <dbReference type="NCBI Taxonomy" id="1302685"/>
    <lineage>
        <taxon>Bacteria</taxon>
        <taxon>Pseudomonadati</taxon>
        <taxon>Bacteroidota</taxon>
        <taxon>Flavobacteriia</taxon>
        <taxon>Flavobacteriales</taxon>
        <taxon>Weeksellaceae</taxon>
        <taxon>Chryseobacterium group</taxon>
        <taxon>Chryseobacterium</taxon>
    </lineage>
</organism>
<dbReference type="Proteomes" id="UP000184236">
    <property type="component" value="Unassembled WGS sequence"/>
</dbReference>
<dbReference type="PANTHER" id="PTHR30269">
    <property type="entry name" value="TRANSMEMBRANE PROTEIN YFCA"/>
    <property type="match status" value="1"/>
</dbReference>
<keyword evidence="7 8" id="KW-0472">Membrane</keyword>
<dbReference type="RefSeq" id="WP_072885847.1">
    <property type="nucleotide sequence ID" value="NZ_FQVO01000015.1"/>
</dbReference>
<evidence type="ECO:0000256" key="3">
    <source>
        <dbReference type="ARBA" id="ARBA00022448"/>
    </source>
</evidence>
<dbReference type="STRING" id="1302685.SAMN05444408_11524"/>
<keyword evidence="5 8" id="KW-0812">Transmembrane</keyword>
<evidence type="ECO:0000256" key="5">
    <source>
        <dbReference type="ARBA" id="ARBA00022692"/>
    </source>
</evidence>
<evidence type="ECO:0000256" key="4">
    <source>
        <dbReference type="ARBA" id="ARBA00022475"/>
    </source>
</evidence>
<feature type="transmembrane region" description="Helical" evidence="8">
    <location>
        <begin position="95"/>
        <end position="113"/>
    </location>
</feature>
<reference evidence="10" key="1">
    <citation type="submission" date="2016-11" db="EMBL/GenBank/DDBJ databases">
        <authorList>
            <person name="Varghese N."/>
            <person name="Submissions S."/>
        </authorList>
    </citation>
    <scope>NUCLEOTIDE SEQUENCE [LARGE SCALE GENOMIC DNA]</scope>
    <source>
        <strain evidence="10">DSM 26898</strain>
    </source>
</reference>
<dbReference type="Pfam" id="PF01925">
    <property type="entry name" value="TauE"/>
    <property type="match status" value="1"/>
</dbReference>
<evidence type="ECO:0000256" key="2">
    <source>
        <dbReference type="ARBA" id="ARBA00009142"/>
    </source>
</evidence>
<feature type="transmembrane region" description="Helical" evidence="8">
    <location>
        <begin position="182"/>
        <end position="208"/>
    </location>
</feature>
<proteinExistence type="inferred from homology"/>
<evidence type="ECO:0000313" key="10">
    <source>
        <dbReference type="Proteomes" id="UP000184236"/>
    </source>
</evidence>
<protein>
    <recommendedName>
        <fullName evidence="8">Probable membrane transporter protein</fullName>
    </recommendedName>
</protein>
<evidence type="ECO:0000256" key="8">
    <source>
        <dbReference type="RuleBase" id="RU363041"/>
    </source>
</evidence>
<keyword evidence="6 8" id="KW-1133">Transmembrane helix</keyword>
<dbReference type="GO" id="GO:0005886">
    <property type="term" value="C:plasma membrane"/>
    <property type="evidence" value="ECO:0007669"/>
    <property type="project" value="UniProtKB-SubCell"/>
</dbReference>
<name>A0A1M5ATT9_9FLAO</name>
<dbReference type="InterPro" id="IPR002781">
    <property type="entry name" value="TM_pro_TauE-like"/>
</dbReference>
<sequence length="352" mass="40196">MLFNVILLFAGTIAAFWISAICGGGASLILIPILNLLLPASVIPFSLTIGTFTSSASRIVVFRKSIRWKIFLWFVPFSIPAVLFGAWLIKFVNPNYLQIFVAFFLILNLPELFKSKKAVQKEQKEYPKYVLVIIGFCAGFVSGITGAIGLLFNRFYLRFGLSKEEIIATRAANEIFLHFIKLMIYIAIGLYSSTALWLGLTIAVAAFISSYTVKYILPYLSEFLFRKIGYGAMVVSGAILLVGTTQKIVTQDKIFFTNIRRNHETESIISWRNTDFVIEFAFDDGFEVERPITSNELPRHLKEKYDQLENHYDHIALEKVFTVLKEPEYELYCYKYGILYKFIWSGEKDGTK</sequence>
<dbReference type="EMBL" id="FQVO01000015">
    <property type="protein sequence ID" value="SHF33688.1"/>
    <property type="molecule type" value="Genomic_DNA"/>
</dbReference>
<dbReference type="OrthoDB" id="8421744at2"/>
<accession>A0A1M5ATT9</accession>